<dbReference type="PRINTS" id="PR00792">
    <property type="entry name" value="PEPSIN"/>
</dbReference>
<dbReference type="MEROPS" id="A01.030"/>
<dbReference type="InterPro" id="IPR001461">
    <property type="entry name" value="Aspartic_peptidase_A1"/>
</dbReference>
<dbReference type="Gene3D" id="2.40.70.10">
    <property type="entry name" value="Acid Proteases"/>
    <property type="match status" value="2"/>
</dbReference>
<accession>G8JTG3</accession>
<dbReference type="PROSITE" id="PS00141">
    <property type="entry name" value="ASP_PROTEASE"/>
    <property type="match status" value="2"/>
</dbReference>
<feature type="transmembrane region" description="Helical" evidence="8">
    <location>
        <begin position="477"/>
        <end position="501"/>
    </location>
</feature>
<evidence type="ECO:0000256" key="9">
    <source>
        <dbReference type="SAM" id="SignalP"/>
    </source>
</evidence>
<dbReference type="GeneID" id="11469465"/>
<dbReference type="InParanoid" id="G8JTG3"/>
<keyword evidence="12" id="KW-1185">Reference proteome</keyword>
<evidence type="ECO:0000256" key="5">
    <source>
        <dbReference type="ARBA" id="ARBA00022801"/>
    </source>
</evidence>
<evidence type="ECO:0000256" key="6">
    <source>
        <dbReference type="PIRSR" id="PIRSR601461-1"/>
    </source>
</evidence>
<keyword evidence="8" id="KW-0472">Membrane</keyword>
<protein>
    <recommendedName>
        <fullName evidence="10">Peptidase A1 domain-containing protein</fullName>
    </recommendedName>
</protein>
<evidence type="ECO:0000313" key="11">
    <source>
        <dbReference type="EMBL" id="AET39316.1"/>
    </source>
</evidence>
<dbReference type="RefSeq" id="XP_003646133.1">
    <property type="nucleotide sequence ID" value="XM_003646085.1"/>
</dbReference>
<dbReference type="GO" id="GO:0031505">
    <property type="term" value="P:fungal-type cell wall organization"/>
    <property type="evidence" value="ECO:0007669"/>
    <property type="project" value="EnsemblFungi"/>
</dbReference>
<feature type="signal peptide" evidence="9">
    <location>
        <begin position="1"/>
        <end position="20"/>
    </location>
</feature>
<feature type="chain" id="PRO_5003510916" description="Peptidase A1 domain-containing protein" evidence="9">
    <location>
        <begin position="21"/>
        <end position="502"/>
    </location>
</feature>
<comment type="similarity">
    <text evidence="1 7">Belongs to the peptidase A1 family.</text>
</comment>
<keyword evidence="8" id="KW-1133">Transmembrane helix</keyword>
<dbReference type="AlphaFoldDB" id="G8JTG3"/>
<evidence type="ECO:0000256" key="1">
    <source>
        <dbReference type="ARBA" id="ARBA00007447"/>
    </source>
</evidence>
<evidence type="ECO:0000256" key="8">
    <source>
        <dbReference type="SAM" id="Phobius"/>
    </source>
</evidence>
<dbReference type="OrthoDB" id="771136at2759"/>
<keyword evidence="5 7" id="KW-0378">Hydrolase</keyword>
<evidence type="ECO:0000256" key="3">
    <source>
        <dbReference type="ARBA" id="ARBA00022729"/>
    </source>
</evidence>
<dbReference type="PROSITE" id="PS51767">
    <property type="entry name" value="PEPTIDASE_A1"/>
    <property type="match status" value="1"/>
</dbReference>
<dbReference type="CDD" id="cd05474">
    <property type="entry name" value="SAP_like"/>
    <property type="match status" value="1"/>
</dbReference>
<keyword evidence="8" id="KW-0812">Transmembrane</keyword>
<organism evidence="11 12">
    <name type="scientific">Eremothecium cymbalariae (strain CBS 270.75 / DBVPG 7215 / KCTC 17166 / NRRL Y-17582)</name>
    <name type="common">Yeast</name>
    <dbReference type="NCBI Taxonomy" id="931890"/>
    <lineage>
        <taxon>Eukaryota</taxon>
        <taxon>Fungi</taxon>
        <taxon>Dikarya</taxon>
        <taxon>Ascomycota</taxon>
        <taxon>Saccharomycotina</taxon>
        <taxon>Saccharomycetes</taxon>
        <taxon>Saccharomycetales</taxon>
        <taxon>Saccharomycetaceae</taxon>
        <taxon>Eremothecium</taxon>
    </lineage>
</organism>
<dbReference type="OMA" id="PEDGVCF"/>
<proteinExistence type="inferred from homology"/>
<reference evidence="12" key="1">
    <citation type="journal article" date="2012" name="G3 (Bethesda)">
        <title>Pichia sorbitophila, an interspecies yeast hybrid reveals early steps of genome resolution following polyploidization.</title>
        <authorList>
            <person name="Leh Louis V."/>
            <person name="Despons L."/>
            <person name="Friedrich A."/>
            <person name="Martin T."/>
            <person name="Durrens P."/>
            <person name="Casaregola S."/>
            <person name="Neuveglise C."/>
            <person name="Fairhead C."/>
            <person name="Marck C."/>
            <person name="Cruz J.A."/>
            <person name="Straub M.L."/>
            <person name="Kugler V."/>
            <person name="Sacerdot C."/>
            <person name="Uzunov Z."/>
            <person name="Thierry A."/>
            <person name="Weiss S."/>
            <person name="Bleykasten C."/>
            <person name="De Montigny J."/>
            <person name="Jacques N."/>
            <person name="Jung P."/>
            <person name="Lemaire M."/>
            <person name="Mallet S."/>
            <person name="Morel G."/>
            <person name="Richard G.F."/>
            <person name="Sarkar A."/>
            <person name="Savel G."/>
            <person name="Schacherer J."/>
            <person name="Seret M.L."/>
            <person name="Talla E."/>
            <person name="Samson G."/>
            <person name="Jubin C."/>
            <person name="Poulain J."/>
            <person name="Vacherie B."/>
            <person name="Barbe V."/>
            <person name="Pelletier E."/>
            <person name="Sherman D.J."/>
            <person name="Westhof E."/>
            <person name="Weissenbach J."/>
            <person name="Baret P.V."/>
            <person name="Wincker P."/>
            <person name="Gaillardin C."/>
            <person name="Dujon B."/>
            <person name="Souciet J.L."/>
        </authorList>
    </citation>
    <scope>NUCLEOTIDE SEQUENCE [LARGE SCALE GENOMIC DNA]</scope>
    <source>
        <strain evidence="12">CBS 270.75 / DBVPG 7215 / KCTC 17166 / NRRL Y-17582</strain>
    </source>
</reference>
<sequence>MKLSGCIAATVLAFVPSSFALLAQRAESAAYVRFDLDKTRGNDFRSSEKGVMPFGELKKRDDEYVDVKIHNEQTFYSVNLSIGTPAQEVTVLVDTGSSDLWIIGADVDCGPDNSDSTEPLDCFEYGAFDKSKSSSWKNNHTEFYISYGDTSFASGEWGTDKLDLGDLNADGLTFAVATASNSSVAVLGIGLTGIEVTRASGDNGYEYDNLPIVLKRNGVIDKTAYSLYLNDLDATSGSVLFGAVDHSKYTGTLATVPLVNVNARYGFPKPIELHITLNGLGFSSGKKRGTISATKVPALLDSGTTLSYFPTELAAAIASNVGAVWNARLRKFLIPCSQAKRNNIDLIYNFGGVEITSPLVNYLSETNVEDVCLLGIVPTSSNDIILGDVFLTSVYTVYDLEALEVSIAQAAYGASAEKENIEVIKSTVPGATKAPGYSNTWSTYAPISTGGNMFNAAANHSEESQGQSLENRSTQNAAVGLSPSVIFAFPSAVLIGMLSLFF</sequence>
<dbReference type="GO" id="GO:0004190">
    <property type="term" value="F:aspartic-type endopeptidase activity"/>
    <property type="evidence" value="ECO:0007669"/>
    <property type="project" value="UniProtKB-KW"/>
</dbReference>
<dbReference type="GO" id="GO:0006508">
    <property type="term" value="P:proteolysis"/>
    <property type="evidence" value="ECO:0007669"/>
    <property type="project" value="UniProtKB-KW"/>
</dbReference>
<dbReference type="InterPro" id="IPR021109">
    <property type="entry name" value="Peptidase_aspartic_dom_sf"/>
</dbReference>
<dbReference type="PANTHER" id="PTHR47966">
    <property type="entry name" value="BETA-SITE APP-CLEAVING ENZYME, ISOFORM A-RELATED"/>
    <property type="match status" value="1"/>
</dbReference>
<evidence type="ECO:0000313" key="12">
    <source>
        <dbReference type="Proteomes" id="UP000006790"/>
    </source>
</evidence>
<name>G8JTG3_ERECY</name>
<evidence type="ECO:0000256" key="2">
    <source>
        <dbReference type="ARBA" id="ARBA00022670"/>
    </source>
</evidence>
<dbReference type="eggNOG" id="KOG1339">
    <property type="taxonomic scope" value="Eukaryota"/>
</dbReference>
<feature type="active site" evidence="6">
    <location>
        <position position="301"/>
    </location>
</feature>
<feature type="domain" description="Peptidase A1" evidence="10">
    <location>
        <begin position="76"/>
        <end position="408"/>
    </location>
</feature>
<keyword evidence="3 9" id="KW-0732">Signal</keyword>
<dbReference type="GO" id="GO:0001402">
    <property type="term" value="P:signal transduction involved in filamentous growth"/>
    <property type="evidence" value="ECO:0007669"/>
    <property type="project" value="EnsemblFungi"/>
</dbReference>
<dbReference type="FunCoup" id="G8JTG3">
    <property type="interactions" value="376"/>
</dbReference>
<dbReference type="EMBL" id="CP002500">
    <property type="protein sequence ID" value="AET39316.1"/>
    <property type="molecule type" value="Genomic_DNA"/>
</dbReference>
<dbReference type="HOGENOM" id="CLU_013253_9_1_1"/>
<dbReference type="Proteomes" id="UP000006790">
    <property type="component" value="Chromosome 4"/>
</dbReference>
<dbReference type="InterPro" id="IPR033876">
    <property type="entry name" value="SAP-like"/>
</dbReference>
<dbReference type="InterPro" id="IPR033121">
    <property type="entry name" value="PEPTIDASE_A1"/>
</dbReference>
<feature type="active site" evidence="6">
    <location>
        <position position="94"/>
    </location>
</feature>
<evidence type="ECO:0000256" key="7">
    <source>
        <dbReference type="RuleBase" id="RU000454"/>
    </source>
</evidence>
<dbReference type="Pfam" id="PF00026">
    <property type="entry name" value="Asp"/>
    <property type="match status" value="1"/>
</dbReference>
<evidence type="ECO:0000259" key="10">
    <source>
        <dbReference type="PROSITE" id="PS51767"/>
    </source>
</evidence>
<evidence type="ECO:0000256" key="4">
    <source>
        <dbReference type="ARBA" id="ARBA00022750"/>
    </source>
</evidence>
<dbReference type="STRING" id="931890.G8JTG3"/>
<keyword evidence="4 7" id="KW-0064">Aspartyl protease</keyword>
<dbReference type="InterPro" id="IPR001969">
    <property type="entry name" value="Aspartic_peptidase_AS"/>
</dbReference>
<dbReference type="KEGG" id="erc:Ecym_4251"/>
<keyword evidence="2 7" id="KW-0645">Protease</keyword>
<dbReference type="GO" id="GO:0009277">
    <property type="term" value="C:fungal-type cell wall"/>
    <property type="evidence" value="ECO:0007669"/>
    <property type="project" value="EnsemblFungi"/>
</dbReference>
<dbReference type="PANTHER" id="PTHR47966:SF65">
    <property type="entry name" value="ASPARTIC-TYPE ENDOPEPTIDASE"/>
    <property type="match status" value="1"/>
</dbReference>
<dbReference type="FunFam" id="2.40.70.10:FF:000011">
    <property type="entry name" value="Aspartic protease"/>
    <property type="match status" value="1"/>
</dbReference>
<dbReference type="SUPFAM" id="SSF50630">
    <property type="entry name" value="Acid proteases"/>
    <property type="match status" value="1"/>
</dbReference>
<gene>
    <name evidence="11" type="ordered locus">Ecym_4251</name>
</gene>